<evidence type="ECO:0000313" key="3">
    <source>
        <dbReference type="Proteomes" id="UP000308092"/>
    </source>
</evidence>
<dbReference type="Proteomes" id="UP000308092">
    <property type="component" value="Unassembled WGS sequence"/>
</dbReference>
<comment type="caution">
    <text evidence="2">The sequence shown here is derived from an EMBL/GenBank/DDBJ whole genome shotgun (WGS) entry which is preliminary data.</text>
</comment>
<dbReference type="AlphaFoldDB" id="A0A4S3JEQ9"/>
<feature type="region of interest" description="Disordered" evidence="1">
    <location>
        <begin position="1"/>
        <end position="34"/>
    </location>
</feature>
<gene>
    <name evidence="2" type="ORF">EYZ11_007639</name>
</gene>
<accession>A0A4S3JEQ9</accession>
<dbReference type="EMBL" id="SOSA01000302">
    <property type="protein sequence ID" value="THC92887.1"/>
    <property type="molecule type" value="Genomic_DNA"/>
</dbReference>
<organism evidence="2 3">
    <name type="scientific">Aspergillus tanneri</name>
    <dbReference type="NCBI Taxonomy" id="1220188"/>
    <lineage>
        <taxon>Eukaryota</taxon>
        <taxon>Fungi</taxon>
        <taxon>Dikarya</taxon>
        <taxon>Ascomycota</taxon>
        <taxon>Pezizomycotina</taxon>
        <taxon>Eurotiomycetes</taxon>
        <taxon>Eurotiomycetidae</taxon>
        <taxon>Eurotiales</taxon>
        <taxon>Aspergillaceae</taxon>
        <taxon>Aspergillus</taxon>
        <taxon>Aspergillus subgen. Circumdati</taxon>
    </lineage>
</organism>
<evidence type="ECO:0000256" key="1">
    <source>
        <dbReference type="SAM" id="MobiDB-lite"/>
    </source>
</evidence>
<feature type="compositionally biased region" description="Polar residues" evidence="1">
    <location>
        <begin position="18"/>
        <end position="34"/>
    </location>
</feature>
<protein>
    <submittedName>
        <fullName evidence="2">Uncharacterized protein</fullName>
    </submittedName>
</protein>
<keyword evidence="3" id="KW-1185">Reference proteome</keyword>
<evidence type="ECO:0000313" key="2">
    <source>
        <dbReference type="EMBL" id="THC92887.1"/>
    </source>
</evidence>
<reference evidence="2 3" key="1">
    <citation type="submission" date="2019-03" db="EMBL/GenBank/DDBJ databases">
        <title>The genome sequence of a newly discovered highly antifungal drug resistant Aspergillus species, Aspergillus tanneri NIH 1004.</title>
        <authorList>
            <person name="Mounaud S."/>
            <person name="Singh I."/>
            <person name="Joardar V."/>
            <person name="Pakala S."/>
            <person name="Pakala S."/>
            <person name="Venepally P."/>
            <person name="Hoover J."/>
            <person name="Nierman W."/>
            <person name="Chung J."/>
            <person name="Losada L."/>
        </authorList>
    </citation>
    <scope>NUCLEOTIDE SEQUENCE [LARGE SCALE GENOMIC DNA]</scope>
    <source>
        <strain evidence="2 3">NIH1004</strain>
    </source>
</reference>
<sequence length="34" mass="3571">MPSSKLNGDARKDLENIGVTSIQAPGGSISSRRQ</sequence>
<dbReference type="VEuPathDB" id="FungiDB:EYZ11_007639"/>
<proteinExistence type="predicted"/>
<name>A0A4S3JEQ9_9EURO</name>